<dbReference type="InParanoid" id="A0A7E5VKI1"/>
<protein>
    <submittedName>
        <fullName evidence="3">TD and POZ domain-containing protein 5-like</fullName>
    </submittedName>
</protein>
<dbReference type="CDD" id="cd18186">
    <property type="entry name" value="BTB_POZ_ZBTB_KLHL-like"/>
    <property type="match status" value="1"/>
</dbReference>
<proteinExistence type="predicted"/>
<dbReference type="AlphaFoldDB" id="A0A7E5VKI1"/>
<dbReference type="SMART" id="SM00225">
    <property type="entry name" value="BTB"/>
    <property type="match status" value="1"/>
</dbReference>
<dbReference type="Gene3D" id="1.25.40.420">
    <property type="match status" value="1"/>
</dbReference>
<dbReference type="Proteomes" id="UP000322000">
    <property type="component" value="Chromosome 5"/>
</dbReference>
<evidence type="ECO:0000259" key="1">
    <source>
        <dbReference type="PROSITE" id="PS50097"/>
    </source>
</evidence>
<dbReference type="InterPro" id="IPR011333">
    <property type="entry name" value="SKP1/BTB/POZ_sf"/>
</dbReference>
<gene>
    <name evidence="3" type="primary">LOC113494595</name>
</gene>
<dbReference type="PANTHER" id="PTHR24413">
    <property type="entry name" value="SPECKLE-TYPE POZ PROTEIN"/>
    <property type="match status" value="1"/>
</dbReference>
<dbReference type="RefSeq" id="XP_026728812.1">
    <property type="nucleotide sequence ID" value="XM_026873011.1"/>
</dbReference>
<feature type="domain" description="BTB" evidence="1">
    <location>
        <begin position="192"/>
        <end position="251"/>
    </location>
</feature>
<keyword evidence="2" id="KW-1185">Reference proteome</keyword>
<dbReference type="PROSITE" id="PS50097">
    <property type="entry name" value="BTB"/>
    <property type="match status" value="1"/>
</dbReference>
<sequence>MDLSTPPVSPEDEKSKTTYGCVSGVFTCQTTDASKLCVYDALCKLKDNGDFDIGGTYCETEPEFWFFITTSSCHGNNHLMNLFVCHRKTGAFSIETSNSNTLVQKVAPDDDVPHLLLPETFTSYMFRSTKPNQNFFIKTFCFNDLERFNSSCTLIVPIKINVNPKFVLNSNVVKSIKLQHDLSGLLTKQETTDFVLESGSHKKFQAHKILLAAHSPVLRNMIKNSNVTSLFIDISDVDMELLLEFIYTGTIKDVMKQDCLKLLDIADKFQLKQLFALTQHVIGDQICVNNAVEMAVIAKRYKLEDLQKKVFAYIANHPKVMETEAWNDLTDVELTKYLFRYTRSMKD</sequence>
<dbReference type="CDD" id="cd14733">
    <property type="entry name" value="BACK"/>
    <property type="match status" value="1"/>
</dbReference>
<reference evidence="3" key="1">
    <citation type="submission" date="2025-08" db="UniProtKB">
        <authorList>
            <consortium name="RefSeq"/>
        </authorList>
    </citation>
    <scope>IDENTIFICATION</scope>
</reference>
<evidence type="ECO:0000313" key="2">
    <source>
        <dbReference type="Proteomes" id="UP000322000"/>
    </source>
</evidence>
<organism evidence="2 3">
    <name type="scientific">Trichoplusia ni</name>
    <name type="common">Cabbage looper</name>
    <dbReference type="NCBI Taxonomy" id="7111"/>
    <lineage>
        <taxon>Eukaryota</taxon>
        <taxon>Metazoa</taxon>
        <taxon>Ecdysozoa</taxon>
        <taxon>Arthropoda</taxon>
        <taxon>Hexapoda</taxon>
        <taxon>Insecta</taxon>
        <taxon>Pterygota</taxon>
        <taxon>Neoptera</taxon>
        <taxon>Endopterygota</taxon>
        <taxon>Lepidoptera</taxon>
        <taxon>Glossata</taxon>
        <taxon>Ditrysia</taxon>
        <taxon>Noctuoidea</taxon>
        <taxon>Noctuidae</taxon>
        <taxon>Plusiinae</taxon>
        <taxon>Trichoplusia</taxon>
    </lineage>
</organism>
<dbReference type="Gene3D" id="3.30.710.10">
    <property type="entry name" value="Potassium Channel Kv1.1, Chain A"/>
    <property type="match status" value="1"/>
</dbReference>
<dbReference type="Pfam" id="PF00651">
    <property type="entry name" value="BTB"/>
    <property type="match status" value="1"/>
</dbReference>
<dbReference type="OrthoDB" id="2311693at2759"/>
<dbReference type="GeneID" id="113494595"/>
<dbReference type="KEGG" id="tnl:113494595"/>
<dbReference type="SUPFAM" id="SSF54695">
    <property type="entry name" value="POZ domain"/>
    <property type="match status" value="1"/>
</dbReference>
<dbReference type="InterPro" id="IPR000210">
    <property type="entry name" value="BTB/POZ_dom"/>
</dbReference>
<accession>A0A7E5VKI1</accession>
<evidence type="ECO:0000313" key="3">
    <source>
        <dbReference type="RefSeq" id="XP_026728812.1"/>
    </source>
</evidence>
<name>A0A7E5VKI1_TRINI</name>